<dbReference type="OrthoDB" id="5363079at2759"/>
<name>A0A8H3IC76_9LECA</name>
<feature type="compositionally biased region" description="Basic and acidic residues" evidence="1">
    <location>
        <begin position="873"/>
        <end position="886"/>
    </location>
</feature>
<feature type="compositionally biased region" description="Basic and acidic residues" evidence="1">
    <location>
        <begin position="661"/>
        <end position="674"/>
    </location>
</feature>
<dbReference type="GO" id="GO:0000723">
    <property type="term" value="P:telomere maintenance"/>
    <property type="evidence" value="ECO:0007669"/>
    <property type="project" value="InterPro"/>
</dbReference>
<feature type="region of interest" description="Disordered" evidence="1">
    <location>
        <begin position="1257"/>
        <end position="1307"/>
    </location>
</feature>
<feature type="compositionally biased region" description="Polar residues" evidence="1">
    <location>
        <begin position="1000"/>
        <end position="1013"/>
    </location>
</feature>
<keyword evidence="4" id="KW-1185">Reference proteome</keyword>
<dbReference type="CDD" id="cd04497">
    <property type="entry name" value="hPOT1_OB1_like"/>
    <property type="match status" value="1"/>
</dbReference>
<feature type="compositionally biased region" description="Basic and acidic residues" evidence="1">
    <location>
        <begin position="1369"/>
        <end position="1382"/>
    </location>
</feature>
<feature type="region of interest" description="Disordered" evidence="1">
    <location>
        <begin position="866"/>
        <end position="1095"/>
    </location>
</feature>
<dbReference type="SUPFAM" id="SSF50249">
    <property type="entry name" value="Nucleic acid-binding proteins"/>
    <property type="match status" value="1"/>
</dbReference>
<reference evidence="3" key="1">
    <citation type="submission" date="2021-03" db="EMBL/GenBank/DDBJ databases">
        <authorList>
            <person name="Tagirdzhanova G."/>
        </authorList>
    </citation>
    <scope>NUCLEOTIDE SEQUENCE</scope>
</reference>
<dbReference type="GO" id="GO:0000781">
    <property type="term" value="C:chromosome, telomeric region"/>
    <property type="evidence" value="ECO:0007669"/>
    <property type="project" value="InterPro"/>
</dbReference>
<evidence type="ECO:0000313" key="4">
    <source>
        <dbReference type="Proteomes" id="UP000664534"/>
    </source>
</evidence>
<dbReference type="Pfam" id="PF02765">
    <property type="entry name" value="POT1"/>
    <property type="match status" value="1"/>
</dbReference>
<dbReference type="Gene3D" id="2.40.50.140">
    <property type="entry name" value="Nucleic acid-binding proteins"/>
    <property type="match status" value="1"/>
</dbReference>
<feature type="compositionally biased region" description="Polar residues" evidence="1">
    <location>
        <begin position="432"/>
        <end position="445"/>
    </location>
</feature>
<evidence type="ECO:0000259" key="2">
    <source>
        <dbReference type="SMART" id="SM00976"/>
    </source>
</evidence>
<feature type="region of interest" description="Disordered" evidence="1">
    <location>
        <begin position="1333"/>
        <end position="1382"/>
    </location>
</feature>
<feature type="compositionally biased region" description="Acidic residues" evidence="1">
    <location>
        <begin position="1030"/>
        <end position="1039"/>
    </location>
</feature>
<dbReference type="SMART" id="SM00976">
    <property type="entry name" value="Telo_bind"/>
    <property type="match status" value="1"/>
</dbReference>
<dbReference type="InterPro" id="IPR012340">
    <property type="entry name" value="NA-bd_OB-fold"/>
</dbReference>
<evidence type="ECO:0000256" key="1">
    <source>
        <dbReference type="SAM" id="MobiDB-lite"/>
    </source>
</evidence>
<feature type="region of interest" description="Disordered" evidence="1">
    <location>
        <begin position="128"/>
        <end position="165"/>
    </location>
</feature>
<sequence>MAPPTTVLLSTPIAQLNPELRHDESSVTGIVTLIWPYASSKQTISLLLVEPDFRLRSSRGQVRVNFHGSSAKAVARSGLRSGDQLLLSLEGAQWAKDSTAATTPGRAIDWELEYGERLVLQIQRPSQQPVPLNIDHPTPSPEPSVQTSTPARSPPGSDHFAPSIGRPQLDAQTWASPAFLKRSHFLAADYDPFAEEEFPDNKRSKRSKFGRGSGQWRFAERTPSPEKESETPPLKIASPSRLPALNRRREEAESLVQQEHSSGSPSPTLGVVTNALTDRSERDVQSEDGPTAIDTPIEKEEEPSTSSRQVDGDRHTIREGTKDEEIKDIAIATLRHPPTKTNLDEFETPKERGEVDSSIARPVSPTPRAHHADDEFPREPAQTAQVSPIEIPSSASSSSAPGSEQGSDEESAWESDEASHQEFDSLFDEQSESGQSNAAIHSGPTSEFGLDGSTFSRPSLRAELVPRPSVTNRLEEGLEVDGLTMDSAQDIPSAFGSDSEQMRSEAEESSASRDTAAESLLSDNEGSGEDVDVLHAAQRRSSVQSPSSDPFGSSEAGELGDEAMQDLATAQLVADDGGSSKGVDILRDENAVQQSSSSQPLASNQTESQEVQKVLELRSQEISDNGAALDLDRKKGPAGLTKKESPPPSRYTEDSSEASDGEDKLKSSPEKELADSAVRQASPITRQQDMLLDAKLFHEDSMVVPTRGQEIRDRVESAGMLTSKKQQAVVEIIDLESGDEDDFDPQNVSREASQALVSENGTGLAPTNEAPTHETPQRLVADATNEHHTSMNKAYRPPTLPDSTGLVLKRVAVVEDSPPVGIHTELEAHKEVSEYEEGSRKQPPAAKMEGYQDELPLIEGALFQRSQGARLTIQEREPPSEEEPRLKQSAVAETGLKPIPIDELPSTVPDSFEDITSRSHLLTPSSSQRTNFVSQPSTLSLQSAPENDTLPTPRLTQATSAGIIPPQPLAPSQEPILTETTAPPKKTSALIERLKEMRRLSNQSPRPRSSNASVLDPWFAPKRLGQVVPDSEDESEAESSPESKAQMEIPKIVGRQLPETPEKALAKSFIRSPSQSKGISSVQSSPQYHPPSQPLPPGFRTNLSYFVPLASLPSHFATSVDILAITLSGTPVTRATSGPRDYHQTLYITDPSSSSLQHSITTAQIFRPSNRCFPLVEKGDALLLRDFRVQSFQKRPSLLSTESGAWAIFRKGADVQVRGPPVEFGAEERGFARGLWDWWASLGDDARKRLENAVPEYKKPNGTAKTTKSKAGANKSDAPIKKEGIEGIGVDLPGSQAKKRESMKERSLGLDGVEERDMVHESIEAPKRVLRARGVKGANGRSESARESRFGTVFTGGLGEPDETQGSAHELRDGKAYRDKRR</sequence>
<feature type="region of interest" description="Disordered" evidence="1">
    <location>
        <begin position="197"/>
        <end position="686"/>
    </location>
</feature>
<feature type="compositionally biased region" description="Polar residues" evidence="1">
    <location>
        <begin position="746"/>
        <end position="761"/>
    </location>
</feature>
<evidence type="ECO:0000313" key="3">
    <source>
        <dbReference type="EMBL" id="CAF9922702.1"/>
    </source>
</evidence>
<feature type="compositionally biased region" description="Polar residues" evidence="1">
    <location>
        <begin position="918"/>
        <end position="960"/>
    </location>
</feature>
<feature type="compositionally biased region" description="Basic and acidic residues" evidence="1">
    <location>
        <begin position="630"/>
        <end position="645"/>
    </location>
</feature>
<organism evidence="3 4">
    <name type="scientific">Imshaugia aleurites</name>
    <dbReference type="NCBI Taxonomy" id="172621"/>
    <lineage>
        <taxon>Eukaryota</taxon>
        <taxon>Fungi</taxon>
        <taxon>Dikarya</taxon>
        <taxon>Ascomycota</taxon>
        <taxon>Pezizomycotina</taxon>
        <taxon>Lecanoromycetes</taxon>
        <taxon>OSLEUM clade</taxon>
        <taxon>Lecanoromycetidae</taxon>
        <taxon>Lecanorales</taxon>
        <taxon>Lecanorineae</taxon>
        <taxon>Parmeliaceae</taxon>
        <taxon>Imshaugia</taxon>
    </lineage>
</organism>
<feature type="compositionally biased region" description="Basic and acidic residues" evidence="1">
    <location>
        <begin position="218"/>
        <end position="230"/>
    </location>
</feature>
<feature type="domain" description="Telomeric single stranded DNA binding POT1/Cdc13" evidence="2">
    <location>
        <begin position="1106"/>
        <end position="1240"/>
    </location>
</feature>
<feature type="compositionally biased region" description="Polar residues" evidence="1">
    <location>
        <begin position="591"/>
        <end position="611"/>
    </location>
</feature>
<gene>
    <name evidence="3" type="ORF">IMSHALPRED_005740</name>
</gene>
<feature type="compositionally biased region" description="Acidic residues" evidence="1">
    <location>
        <begin position="406"/>
        <end position="416"/>
    </location>
</feature>
<dbReference type="InterPro" id="IPR011564">
    <property type="entry name" value="Telomer_end-bd_POT1/Cdc13"/>
</dbReference>
<feature type="compositionally biased region" description="Basic and acidic residues" evidence="1">
    <location>
        <begin position="1298"/>
        <end position="1307"/>
    </location>
</feature>
<feature type="compositionally biased region" description="Polar residues" evidence="1">
    <location>
        <begin position="539"/>
        <end position="551"/>
    </location>
</feature>
<dbReference type="Proteomes" id="UP000664534">
    <property type="component" value="Unassembled WGS sequence"/>
</dbReference>
<feature type="region of interest" description="Disordered" evidence="1">
    <location>
        <begin position="736"/>
        <end position="802"/>
    </location>
</feature>
<feature type="compositionally biased region" description="Low complexity" evidence="1">
    <location>
        <begin position="1072"/>
        <end position="1087"/>
    </location>
</feature>
<proteinExistence type="predicted"/>
<feature type="compositionally biased region" description="Low complexity" evidence="1">
    <location>
        <begin position="387"/>
        <end position="405"/>
    </location>
</feature>
<accession>A0A8H3IC76</accession>
<feature type="compositionally biased region" description="Polar residues" evidence="1">
    <location>
        <begin position="255"/>
        <end position="267"/>
    </location>
</feature>
<feature type="compositionally biased region" description="Basic and acidic residues" evidence="1">
    <location>
        <begin position="824"/>
        <end position="840"/>
    </location>
</feature>
<comment type="caution">
    <text evidence="3">The sequence shown here is derived from an EMBL/GenBank/DDBJ whole genome shotgun (WGS) entry which is preliminary data.</text>
</comment>
<dbReference type="GO" id="GO:0003677">
    <property type="term" value="F:DNA binding"/>
    <property type="evidence" value="ECO:0007669"/>
    <property type="project" value="InterPro"/>
</dbReference>
<feature type="region of interest" description="Disordered" evidence="1">
    <location>
        <begin position="820"/>
        <end position="853"/>
    </location>
</feature>
<feature type="compositionally biased region" description="Basic and acidic residues" evidence="1">
    <location>
        <begin position="310"/>
        <end position="328"/>
    </location>
</feature>
<dbReference type="EMBL" id="CAJPDT010000031">
    <property type="protein sequence ID" value="CAF9922702.1"/>
    <property type="molecule type" value="Genomic_DNA"/>
</dbReference>
<protein>
    <recommendedName>
        <fullName evidence="2">Telomeric single stranded DNA binding POT1/Cdc13 domain-containing protein</fullName>
    </recommendedName>
</protein>